<keyword evidence="2" id="KW-0830">Ubiquinone</keyword>
<dbReference type="RefSeq" id="WP_179406191.1">
    <property type="nucleotide sequence ID" value="NZ_BMGF01000001.1"/>
</dbReference>
<keyword evidence="1" id="KW-0812">Transmembrane</keyword>
<feature type="transmembrane region" description="Helical" evidence="1">
    <location>
        <begin position="6"/>
        <end position="23"/>
    </location>
</feature>
<keyword evidence="1" id="KW-1133">Transmembrane helix</keyword>
<comment type="caution">
    <text evidence="2">The sequence shown here is derived from an EMBL/GenBank/DDBJ whole genome shotgun (WGS) entry which is preliminary data.</text>
</comment>
<keyword evidence="1" id="KW-0472">Membrane</keyword>
<reference evidence="2 3" key="1">
    <citation type="submission" date="2020-07" db="EMBL/GenBank/DDBJ databases">
        <title>Genomic Encyclopedia of Type Strains, Phase IV (KMG-IV): sequencing the most valuable type-strain genomes for metagenomic binning, comparative biology and taxonomic classification.</title>
        <authorList>
            <person name="Goeker M."/>
        </authorList>
    </citation>
    <scope>NUCLEOTIDE SEQUENCE [LARGE SCALE GENOMIC DNA]</scope>
    <source>
        <strain evidence="2 3">DSM 29043</strain>
    </source>
</reference>
<name>A0A7Y9XTG4_9SPHN</name>
<dbReference type="EMBL" id="JACBZF010000001">
    <property type="protein sequence ID" value="NYH94259.1"/>
    <property type="molecule type" value="Genomic_DNA"/>
</dbReference>
<evidence type="ECO:0000256" key="1">
    <source>
        <dbReference type="SAM" id="Phobius"/>
    </source>
</evidence>
<feature type="transmembrane region" description="Helical" evidence="1">
    <location>
        <begin position="35"/>
        <end position="54"/>
    </location>
</feature>
<keyword evidence="3" id="KW-1185">Reference proteome</keyword>
<accession>A0A7Y9XTG4</accession>
<sequence>MTGSVVASIVFLLGALILAWRGLQSHGVSTERKFWMAGLWALIIAGLAFILSHIGV</sequence>
<proteinExistence type="predicted"/>
<dbReference type="Proteomes" id="UP000522081">
    <property type="component" value="Unassembled WGS sequence"/>
</dbReference>
<dbReference type="AlphaFoldDB" id="A0A7Y9XTG4"/>
<organism evidence="2 3">
    <name type="scientific">Novosphingobium marinum</name>
    <dbReference type="NCBI Taxonomy" id="1514948"/>
    <lineage>
        <taxon>Bacteria</taxon>
        <taxon>Pseudomonadati</taxon>
        <taxon>Pseudomonadota</taxon>
        <taxon>Alphaproteobacteria</taxon>
        <taxon>Sphingomonadales</taxon>
        <taxon>Sphingomonadaceae</taxon>
        <taxon>Novosphingobium</taxon>
    </lineage>
</organism>
<gene>
    <name evidence="2" type="ORF">FHS75_000564</name>
</gene>
<evidence type="ECO:0000313" key="2">
    <source>
        <dbReference type="EMBL" id="NYH94259.1"/>
    </source>
</evidence>
<protein>
    <submittedName>
        <fullName evidence="2">Na+-transporting NADH:ubiquinone oxidoreductase subunit NqrB</fullName>
    </submittedName>
</protein>
<evidence type="ECO:0000313" key="3">
    <source>
        <dbReference type="Proteomes" id="UP000522081"/>
    </source>
</evidence>